<dbReference type="Gene3D" id="3.30.200.20">
    <property type="entry name" value="Phosphorylase Kinase, domain 1"/>
    <property type="match status" value="1"/>
</dbReference>
<keyword evidence="6" id="KW-1185">Reference proteome</keyword>
<comment type="caution">
    <text evidence="5">The sequence shown here is derived from an EMBL/GenBank/DDBJ whole genome shotgun (WGS) entry which is preliminary data.</text>
</comment>
<sequence>MEKVDNIKIFSKDDLKKITKNNSKVLGQGGFGKVYKGTLEDNTIVAVKTSIEKAYDQENSGRAMFDKSIAIEENIFMLEEIGKLAMECLKEKVEERPDMKEVAERLVMFRRSRKHGQGNYILSAQHFEEISIEGAPKGSGAEISASSSATVSAPATPAN</sequence>
<dbReference type="GO" id="GO:0005886">
    <property type="term" value="C:plasma membrane"/>
    <property type="evidence" value="ECO:0007669"/>
    <property type="project" value="TreeGrafter"/>
</dbReference>
<evidence type="ECO:0000313" key="6">
    <source>
        <dbReference type="Proteomes" id="UP000479710"/>
    </source>
</evidence>
<dbReference type="GO" id="GO:0004674">
    <property type="term" value="F:protein serine/threonine kinase activity"/>
    <property type="evidence" value="ECO:0007669"/>
    <property type="project" value="TreeGrafter"/>
</dbReference>
<evidence type="ECO:0000313" key="5">
    <source>
        <dbReference type="EMBL" id="KAF0929585.1"/>
    </source>
</evidence>
<proteinExistence type="predicted"/>
<keyword evidence="2 3" id="KW-0067">ATP-binding</keyword>
<dbReference type="PANTHER" id="PTHR27005:SF145">
    <property type="entry name" value="OS10G0142600 PROTEIN"/>
    <property type="match status" value="1"/>
</dbReference>
<dbReference type="InterPro" id="IPR011009">
    <property type="entry name" value="Kinase-like_dom_sf"/>
</dbReference>
<dbReference type="PROSITE" id="PS00107">
    <property type="entry name" value="PROTEIN_KINASE_ATP"/>
    <property type="match status" value="1"/>
</dbReference>
<name>A0A6G1EYA8_9ORYZ</name>
<evidence type="ECO:0000256" key="1">
    <source>
        <dbReference type="ARBA" id="ARBA00022741"/>
    </source>
</evidence>
<dbReference type="EMBL" id="SPHZ02000002">
    <property type="protein sequence ID" value="KAF0929585.1"/>
    <property type="molecule type" value="Genomic_DNA"/>
</dbReference>
<evidence type="ECO:0000256" key="4">
    <source>
        <dbReference type="SAM" id="MobiDB-lite"/>
    </source>
</evidence>
<organism evidence="5 6">
    <name type="scientific">Oryza meyeriana var. granulata</name>
    <dbReference type="NCBI Taxonomy" id="110450"/>
    <lineage>
        <taxon>Eukaryota</taxon>
        <taxon>Viridiplantae</taxon>
        <taxon>Streptophyta</taxon>
        <taxon>Embryophyta</taxon>
        <taxon>Tracheophyta</taxon>
        <taxon>Spermatophyta</taxon>
        <taxon>Magnoliopsida</taxon>
        <taxon>Liliopsida</taxon>
        <taxon>Poales</taxon>
        <taxon>Poaceae</taxon>
        <taxon>BOP clade</taxon>
        <taxon>Oryzoideae</taxon>
        <taxon>Oryzeae</taxon>
        <taxon>Oryzinae</taxon>
        <taxon>Oryza</taxon>
        <taxon>Oryza meyeriana</taxon>
    </lineage>
</organism>
<feature type="region of interest" description="Disordered" evidence="4">
    <location>
        <begin position="136"/>
        <end position="159"/>
    </location>
</feature>
<evidence type="ECO:0008006" key="7">
    <source>
        <dbReference type="Google" id="ProtNLM"/>
    </source>
</evidence>
<dbReference type="InterPro" id="IPR017441">
    <property type="entry name" value="Protein_kinase_ATP_BS"/>
</dbReference>
<protein>
    <recommendedName>
        <fullName evidence="7">Protein kinase domain-containing protein</fullName>
    </recommendedName>
</protein>
<dbReference type="InterPro" id="IPR045274">
    <property type="entry name" value="WAK-like"/>
</dbReference>
<accession>A0A6G1EYA8</accession>
<dbReference type="GO" id="GO:0007166">
    <property type="term" value="P:cell surface receptor signaling pathway"/>
    <property type="evidence" value="ECO:0007669"/>
    <property type="project" value="InterPro"/>
</dbReference>
<feature type="binding site" evidence="3">
    <location>
        <position position="48"/>
    </location>
    <ligand>
        <name>ATP</name>
        <dbReference type="ChEBI" id="CHEBI:30616"/>
    </ligand>
</feature>
<keyword evidence="1 3" id="KW-0547">Nucleotide-binding</keyword>
<feature type="compositionally biased region" description="Low complexity" evidence="4">
    <location>
        <begin position="138"/>
        <end position="159"/>
    </location>
</feature>
<gene>
    <name evidence="5" type="ORF">E2562_022407</name>
</gene>
<dbReference type="GO" id="GO:0005524">
    <property type="term" value="F:ATP binding"/>
    <property type="evidence" value="ECO:0007669"/>
    <property type="project" value="UniProtKB-UniRule"/>
</dbReference>
<evidence type="ECO:0000256" key="3">
    <source>
        <dbReference type="PROSITE-ProRule" id="PRU10141"/>
    </source>
</evidence>
<dbReference type="Proteomes" id="UP000479710">
    <property type="component" value="Unassembled WGS sequence"/>
</dbReference>
<dbReference type="OrthoDB" id="1938319at2759"/>
<dbReference type="SUPFAM" id="SSF56112">
    <property type="entry name" value="Protein kinase-like (PK-like)"/>
    <property type="match status" value="1"/>
</dbReference>
<dbReference type="AlphaFoldDB" id="A0A6G1EYA8"/>
<reference evidence="5 6" key="1">
    <citation type="submission" date="2019-11" db="EMBL/GenBank/DDBJ databases">
        <title>Whole genome sequence of Oryza granulata.</title>
        <authorList>
            <person name="Li W."/>
        </authorList>
    </citation>
    <scope>NUCLEOTIDE SEQUENCE [LARGE SCALE GENOMIC DNA]</scope>
    <source>
        <strain evidence="6">cv. Menghai</strain>
        <tissue evidence="5">Leaf</tissue>
    </source>
</reference>
<dbReference type="PANTHER" id="PTHR27005">
    <property type="entry name" value="WALL-ASSOCIATED RECEPTOR KINASE-LIKE 21"/>
    <property type="match status" value="1"/>
</dbReference>
<evidence type="ECO:0000256" key="2">
    <source>
        <dbReference type="ARBA" id="ARBA00022840"/>
    </source>
</evidence>